<dbReference type="EMBL" id="BBIY01000010">
    <property type="protein sequence ID" value="GAK73680.1"/>
    <property type="molecule type" value="Genomic_DNA"/>
</dbReference>
<comment type="caution">
    <text evidence="1">The sequence shown here is derived from an EMBL/GenBank/DDBJ whole genome shotgun (WGS) entry which is preliminary data.</text>
</comment>
<organism evidence="1 2">
    <name type="scientific">'Chrysanthemum coronarium' phytoplasma</name>
    <dbReference type="NCBI Taxonomy" id="1520703"/>
    <lineage>
        <taxon>Bacteria</taxon>
        <taxon>Bacillati</taxon>
        <taxon>Mycoplasmatota</taxon>
        <taxon>Mollicutes</taxon>
        <taxon>Acholeplasmatales</taxon>
        <taxon>Acholeplasmataceae</taxon>
        <taxon>Candidatus Phytoplasma</taxon>
        <taxon>16SrI (Aster yellows group)</taxon>
    </lineage>
</organism>
<proteinExistence type="predicted"/>
<name>A0ABQ0J251_9MOLU</name>
<protein>
    <submittedName>
        <fullName evidence="1">Uncharacterized protein</fullName>
    </submittedName>
</protein>
<evidence type="ECO:0000313" key="1">
    <source>
        <dbReference type="EMBL" id="GAK73680.1"/>
    </source>
</evidence>
<dbReference type="Proteomes" id="UP000028900">
    <property type="component" value="Unassembled WGS sequence"/>
</dbReference>
<sequence length="85" mass="9891">MKITQDLLLRLETTFESKGFVAQNHFGSQIDVWDNDQKTYVLYDDSQRPKVVFDANGVATMRVKLTVYQIEELDEAIEELRCSVF</sequence>
<reference evidence="1 2" key="2">
    <citation type="journal article" date="2014" name="Genome Announc.">
        <title>Draft Genome Sequence of 'Candidatus Phytoplasma asteris' Strain OY-V, an Unculturable Plant-Pathogenic Bacterium.</title>
        <authorList>
            <person name="Kakizawa S."/>
            <person name="Makino A."/>
            <person name="Ishii Y."/>
            <person name="Tamaki H."/>
            <person name="Kamagata Y."/>
        </authorList>
    </citation>
    <scope>NUCLEOTIDE SEQUENCE [LARGE SCALE GENOMIC DNA]</scope>
    <source>
        <strain evidence="1 2">OY-V</strain>
    </source>
</reference>
<keyword evidence="2" id="KW-1185">Reference proteome</keyword>
<gene>
    <name evidence="1" type="ORF">OYV_01590</name>
</gene>
<dbReference type="RefSeq" id="WP_041624819.1">
    <property type="nucleotide sequence ID" value="NZ_BBIY01000010.1"/>
</dbReference>
<reference evidence="2" key="1">
    <citation type="journal article" date="2014" name="Genome Announc.">
        <title>Draft Genome Sequence of ''Candidatus Phytoplasma asteris'' Strain OY-V, an Unculturable Plant-Pathogenic Bacterium.</title>
        <authorList>
            <person name="Kakizawa S."/>
            <person name="Makino A."/>
            <person name="Ishii Y."/>
            <person name="Tamaki H."/>
            <person name="Kamagata Y."/>
        </authorList>
    </citation>
    <scope>NUCLEOTIDE SEQUENCE [LARGE SCALE GENOMIC DNA]</scope>
    <source>
        <strain evidence="2">OY-V</strain>
    </source>
</reference>
<evidence type="ECO:0000313" key="2">
    <source>
        <dbReference type="Proteomes" id="UP000028900"/>
    </source>
</evidence>
<accession>A0ABQ0J251</accession>